<evidence type="ECO:0000256" key="1">
    <source>
        <dbReference type="SAM" id="Phobius"/>
    </source>
</evidence>
<keyword evidence="1" id="KW-1133">Transmembrane helix</keyword>
<dbReference type="AlphaFoldDB" id="B8CHX0"/>
<keyword evidence="1" id="KW-0812">Transmembrane</keyword>
<sequence>MHQSESTMINFAPLSDFATLTFSNNLASLIMSNVIIFLLLFAYSTTATAKPIADLPEPVTNNAVAIVSNDSKDYLLSFMGMGQNKDNKAIHNKAWSLEISHPAAQWQPLPAVPHINKISGRLAAIAVGINSDAYLFGGFTVSSDHQELSTADNYRFSIKDKSYTRIADMPVAVDDTTALVYQNRYIYLLSGWHQHGNVNLVQVYDTKTDSWAQASPLPIPAVFGQAGGIVGNE</sequence>
<dbReference type="SUPFAM" id="SSF117281">
    <property type="entry name" value="Kelch motif"/>
    <property type="match status" value="1"/>
</dbReference>
<reference evidence="2 3" key="1">
    <citation type="journal article" date="2008" name="PLoS ONE">
        <title>Environmental adaptation: genomic analysis of the piezotolerant and psychrotolerant deep-sea iron reducing bacterium Shewanella piezotolerans WP3.</title>
        <authorList>
            <person name="Wang F."/>
            <person name="Wang J."/>
            <person name="Jian H."/>
            <person name="Zhang B."/>
            <person name="Li S."/>
            <person name="Wang F."/>
            <person name="Zeng X."/>
            <person name="Gao L."/>
            <person name="Bartlett D.H."/>
            <person name="Yu J."/>
            <person name="Hu S."/>
            <person name="Xiao X."/>
        </authorList>
    </citation>
    <scope>NUCLEOTIDE SEQUENCE [LARGE SCALE GENOMIC DNA]</scope>
    <source>
        <strain evidence="3">WP3 / JCM 13877</strain>
    </source>
</reference>
<keyword evidence="1" id="KW-0472">Membrane</keyword>
<dbReference type="PANTHER" id="PTHR45632">
    <property type="entry name" value="LD33804P"/>
    <property type="match status" value="1"/>
</dbReference>
<dbReference type="HOGENOM" id="CLU_1189252_0_0_6"/>
<proteinExistence type="predicted"/>
<dbReference type="Proteomes" id="UP000000753">
    <property type="component" value="Chromosome"/>
</dbReference>
<accession>B8CHX0</accession>
<evidence type="ECO:0000313" key="2">
    <source>
        <dbReference type="EMBL" id="ACJ27246.1"/>
    </source>
</evidence>
<keyword evidence="3" id="KW-1185">Reference proteome</keyword>
<dbReference type="Gene3D" id="2.120.10.80">
    <property type="entry name" value="Kelch-type beta propeller"/>
    <property type="match status" value="1"/>
</dbReference>
<name>B8CHX0_SHEPW</name>
<protein>
    <submittedName>
        <fullName evidence="2">Kelch repeat:Kelch</fullName>
    </submittedName>
</protein>
<dbReference type="KEGG" id="swp:swp_0414"/>
<gene>
    <name evidence="2" type="ordered locus">swp_0414</name>
</gene>
<organism evidence="2 3">
    <name type="scientific">Shewanella piezotolerans (strain WP3 / JCM 13877)</name>
    <dbReference type="NCBI Taxonomy" id="225849"/>
    <lineage>
        <taxon>Bacteria</taxon>
        <taxon>Pseudomonadati</taxon>
        <taxon>Pseudomonadota</taxon>
        <taxon>Gammaproteobacteria</taxon>
        <taxon>Alteromonadales</taxon>
        <taxon>Shewanellaceae</taxon>
        <taxon>Shewanella</taxon>
    </lineage>
</organism>
<feature type="transmembrane region" description="Helical" evidence="1">
    <location>
        <begin position="20"/>
        <end position="43"/>
    </location>
</feature>
<dbReference type="eggNOG" id="COG3055">
    <property type="taxonomic scope" value="Bacteria"/>
</dbReference>
<dbReference type="Pfam" id="PF01344">
    <property type="entry name" value="Kelch_1"/>
    <property type="match status" value="1"/>
</dbReference>
<dbReference type="STRING" id="225849.swp_0414"/>
<dbReference type="InterPro" id="IPR006652">
    <property type="entry name" value="Kelch_1"/>
</dbReference>
<dbReference type="InterPro" id="IPR015915">
    <property type="entry name" value="Kelch-typ_b-propeller"/>
</dbReference>
<evidence type="ECO:0000313" key="3">
    <source>
        <dbReference type="Proteomes" id="UP000000753"/>
    </source>
</evidence>
<dbReference type="EMBL" id="CP000472">
    <property type="protein sequence ID" value="ACJ27246.1"/>
    <property type="molecule type" value="Genomic_DNA"/>
</dbReference>